<dbReference type="Proteomes" id="UP000244178">
    <property type="component" value="Unassembled WGS sequence"/>
</dbReference>
<proteinExistence type="predicted"/>
<reference evidence="1 2" key="1">
    <citation type="submission" date="2018-03" db="EMBL/GenBank/DDBJ databases">
        <title>Draft genome sequence of the plant growth promoting rhizobacterium Pseudomonas protegens strain BNJ-SS-45 isolated from wheat (Triticum aestivum) rhizosphere.</title>
        <authorList>
            <person name="Bajpai A."/>
            <person name="Shende K."/>
            <person name="Meena N."/>
            <person name="Upadhyayula S.R."/>
            <person name="Suravajhala P."/>
            <person name="Medicherla K.M."/>
            <person name="Johri B.N."/>
        </authorList>
    </citation>
    <scope>NUCLEOTIDE SEQUENCE [LARGE SCALE GENOMIC DNA]</scope>
    <source>
        <strain evidence="1 2">BNJ-SS-45</strain>
    </source>
</reference>
<accession>A0A2T6GSP1</accession>
<organism evidence="1 2">
    <name type="scientific">Pseudomonas protegens</name>
    <dbReference type="NCBI Taxonomy" id="380021"/>
    <lineage>
        <taxon>Bacteria</taxon>
        <taxon>Pseudomonadati</taxon>
        <taxon>Pseudomonadota</taxon>
        <taxon>Gammaproteobacteria</taxon>
        <taxon>Pseudomonadales</taxon>
        <taxon>Pseudomonadaceae</taxon>
        <taxon>Pseudomonas</taxon>
    </lineage>
</organism>
<gene>
    <name evidence="1" type="ORF">C5U62_04160</name>
</gene>
<evidence type="ECO:0000313" key="2">
    <source>
        <dbReference type="Proteomes" id="UP000244178"/>
    </source>
</evidence>
<comment type="caution">
    <text evidence="1">The sequence shown here is derived from an EMBL/GenBank/DDBJ whole genome shotgun (WGS) entry which is preliminary data.</text>
</comment>
<dbReference type="AlphaFoldDB" id="A0A2T6GSP1"/>
<protein>
    <submittedName>
        <fullName evidence="1">Uncharacterized protein</fullName>
    </submittedName>
</protein>
<sequence>MRDAVALCRSRLAGEKAREPCTGLEDAFAGKPAPTVCVMPWFCVGAGLPAKRPTSHAPALKTPSLASQLLRCARCRGYV</sequence>
<name>A0A2T6GSP1_9PSED</name>
<dbReference type="EMBL" id="PYJM01000001">
    <property type="protein sequence ID" value="PUA47180.1"/>
    <property type="molecule type" value="Genomic_DNA"/>
</dbReference>
<evidence type="ECO:0000313" key="1">
    <source>
        <dbReference type="EMBL" id="PUA47180.1"/>
    </source>
</evidence>